<evidence type="ECO:0000256" key="1">
    <source>
        <dbReference type="ARBA" id="ARBA00004651"/>
    </source>
</evidence>
<comment type="caution">
    <text evidence="9">The sequence shown here is derived from an EMBL/GenBank/DDBJ whole genome shotgun (WGS) entry which is preliminary data.</text>
</comment>
<feature type="transmembrane region" description="Helical" evidence="7">
    <location>
        <begin position="478"/>
        <end position="498"/>
    </location>
</feature>
<gene>
    <name evidence="9" type="ORF">CDO51_03405</name>
</gene>
<reference evidence="9 10" key="1">
    <citation type="submission" date="2017-06" db="EMBL/GenBank/DDBJ databases">
        <title>Draft Genome Sequence of Natranaerobius trueperi halophilic, alkalithermophilic bacteria from soda lakes.</title>
        <authorList>
            <person name="Zhao B."/>
        </authorList>
    </citation>
    <scope>NUCLEOTIDE SEQUENCE [LARGE SCALE GENOMIC DNA]</scope>
    <source>
        <strain evidence="9 10">DSM 18760</strain>
    </source>
</reference>
<feature type="transmembrane region" description="Helical" evidence="7">
    <location>
        <begin position="211"/>
        <end position="232"/>
    </location>
</feature>
<comment type="similarity">
    <text evidence="2">Belongs to the peptide transporter carbon starvation (CstA) (TC 2.A.114) family.</text>
</comment>
<feature type="transmembrane region" description="Helical" evidence="7">
    <location>
        <begin position="184"/>
        <end position="205"/>
    </location>
</feature>
<feature type="transmembrane region" description="Helical" evidence="7">
    <location>
        <begin position="424"/>
        <end position="442"/>
    </location>
</feature>
<keyword evidence="3" id="KW-1003">Cell membrane</keyword>
<dbReference type="OrthoDB" id="9761224at2"/>
<feature type="transmembrane region" description="Helical" evidence="7">
    <location>
        <begin position="279"/>
        <end position="303"/>
    </location>
</feature>
<feature type="transmembrane region" description="Helical" evidence="7">
    <location>
        <begin position="370"/>
        <end position="389"/>
    </location>
</feature>
<dbReference type="PANTHER" id="PTHR30252">
    <property type="entry name" value="INNER MEMBRANE PEPTIDE TRANSPORTER"/>
    <property type="match status" value="1"/>
</dbReference>
<feature type="domain" description="CstA N-terminal" evidence="8">
    <location>
        <begin position="347"/>
        <end position="492"/>
    </location>
</feature>
<sequence length="533" mass="57775">MSLGVLVIGIICFVIAYATYGAWLAKKWGIDPSRTTPAHYLNDGLDYVPAKAPVLLGHHFSSIAGAAPIVGPITASMWGWAPVALWIILGSIFIGGVQDFGSLFASTRHDARSIGYVIKSNIGESGKKLFAIFAWLTLILIVAAFANIVADTFVASPESATASVLFILLAIVFGFSVNKGGLSLPIASVIGVILLFICIWIGTLFPLVISHFTWMIILLIYIFVASITPVWILLQPRDYLNSFMLYVMIIGAFLGLIFYRPDFELPAVTTFNVDGELLFPILFVTVACGAISGFHSLVGSGTTSKQLNNEKDAKLVGYGSMLLEGVLALIALITAAYLTSDMLDEFMAEGPIYVFSHGIGTFISQLGVDFTIAQTFGALAISAFALTSLDTATRLSRFIFQEYFAGNTPVPEAEKSNNLLTNRYIATIISVIVAGTLAFYGWEAIWPIFGSANQLLASLAFLALATWMVKLGKSKSMFIYPMIFMALVTLTALAFMIYTNFPHNPLLVIISVILFTLAIVLFKNAYQILRGES</sequence>
<dbReference type="AlphaFoldDB" id="A0A226BZ67"/>
<feature type="transmembrane region" description="Helical" evidence="7">
    <location>
        <begin position="160"/>
        <end position="177"/>
    </location>
</feature>
<evidence type="ECO:0000256" key="2">
    <source>
        <dbReference type="ARBA" id="ARBA00007755"/>
    </source>
</evidence>
<feature type="domain" description="CstA N-terminal" evidence="8">
    <location>
        <begin position="3"/>
        <end position="342"/>
    </location>
</feature>
<dbReference type="EMBL" id="NIQC01000005">
    <property type="protein sequence ID" value="OWZ84323.1"/>
    <property type="molecule type" value="Genomic_DNA"/>
</dbReference>
<dbReference type="PANTHER" id="PTHR30252:SF0">
    <property type="entry name" value="PEPTIDE TRANSPORTER CSTA"/>
    <property type="match status" value="1"/>
</dbReference>
<feature type="transmembrane region" description="Helical" evidence="7">
    <location>
        <begin position="129"/>
        <end position="148"/>
    </location>
</feature>
<feature type="transmembrane region" description="Helical" evidence="7">
    <location>
        <begin position="83"/>
        <end position="105"/>
    </location>
</feature>
<dbReference type="RefSeq" id="WP_089022897.1">
    <property type="nucleotide sequence ID" value="NZ_NIQC01000005.1"/>
</dbReference>
<evidence type="ECO:0000259" key="8">
    <source>
        <dbReference type="Pfam" id="PF02554"/>
    </source>
</evidence>
<feature type="transmembrane region" description="Helical" evidence="7">
    <location>
        <begin position="504"/>
        <end position="522"/>
    </location>
</feature>
<dbReference type="Proteomes" id="UP000214588">
    <property type="component" value="Unassembled WGS sequence"/>
</dbReference>
<feature type="transmembrane region" description="Helical" evidence="7">
    <location>
        <begin position="448"/>
        <end position="469"/>
    </location>
</feature>
<accession>A0A226BZ67</accession>
<evidence type="ECO:0000256" key="5">
    <source>
        <dbReference type="ARBA" id="ARBA00022989"/>
    </source>
</evidence>
<name>A0A226BZ67_9FIRM</name>
<feature type="transmembrane region" description="Helical" evidence="7">
    <location>
        <begin position="239"/>
        <end position="259"/>
    </location>
</feature>
<dbReference type="InterPro" id="IPR051605">
    <property type="entry name" value="CstA"/>
</dbReference>
<evidence type="ECO:0000256" key="4">
    <source>
        <dbReference type="ARBA" id="ARBA00022692"/>
    </source>
</evidence>
<evidence type="ECO:0000313" key="10">
    <source>
        <dbReference type="Proteomes" id="UP000214588"/>
    </source>
</evidence>
<dbReference type="Pfam" id="PF02554">
    <property type="entry name" value="CstA"/>
    <property type="match status" value="2"/>
</dbReference>
<organism evidence="9 10">
    <name type="scientific">Natranaerobius trueperi</name>
    <dbReference type="NCBI Taxonomy" id="759412"/>
    <lineage>
        <taxon>Bacteria</taxon>
        <taxon>Bacillati</taxon>
        <taxon>Bacillota</taxon>
        <taxon>Clostridia</taxon>
        <taxon>Natranaerobiales</taxon>
        <taxon>Natranaerobiaceae</taxon>
        <taxon>Natranaerobius</taxon>
    </lineage>
</organism>
<comment type="subcellular location">
    <subcellularLocation>
        <location evidence="1">Cell membrane</location>
        <topology evidence="1">Multi-pass membrane protein</topology>
    </subcellularLocation>
</comment>
<evidence type="ECO:0000256" key="6">
    <source>
        <dbReference type="ARBA" id="ARBA00023136"/>
    </source>
</evidence>
<dbReference type="InterPro" id="IPR003706">
    <property type="entry name" value="CstA_N"/>
</dbReference>
<keyword evidence="4 7" id="KW-0812">Transmembrane</keyword>
<keyword evidence="5 7" id="KW-1133">Transmembrane helix</keyword>
<dbReference type="GO" id="GO:0005886">
    <property type="term" value="C:plasma membrane"/>
    <property type="evidence" value="ECO:0007669"/>
    <property type="project" value="UniProtKB-SubCell"/>
</dbReference>
<evidence type="ECO:0000256" key="7">
    <source>
        <dbReference type="SAM" id="Phobius"/>
    </source>
</evidence>
<evidence type="ECO:0000256" key="3">
    <source>
        <dbReference type="ARBA" id="ARBA00022475"/>
    </source>
</evidence>
<evidence type="ECO:0000313" key="9">
    <source>
        <dbReference type="EMBL" id="OWZ84323.1"/>
    </source>
</evidence>
<keyword evidence="6 7" id="KW-0472">Membrane</keyword>
<proteinExistence type="inferred from homology"/>
<dbReference type="GO" id="GO:0009267">
    <property type="term" value="P:cellular response to starvation"/>
    <property type="evidence" value="ECO:0007669"/>
    <property type="project" value="InterPro"/>
</dbReference>
<feature type="transmembrane region" description="Helical" evidence="7">
    <location>
        <begin position="315"/>
        <end position="338"/>
    </location>
</feature>
<keyword evidence="10" id="KW-1185">Reference proteome</keyword>
<protein>
    <submittedName>
        <fullName evidence="9">Carbon starvation protein A</fullName>
    </submittedName>
</protein>